<dbReference type="AlphaFoldDB" id="A0A0J8U5C1"/>
<organism evidence="1 2">
    <name type="scientific">Coccidioides immitis RMSCC 3703</name>
    <dbReference type="NCBI Taxonomy" id="454286"/>
    <lineage>
        <taxon>Eukaryota</taxon>
        <taxon>Fungi</taxon>
        <taxon>Dikarya</taxon>
        <taxon>Ascomycota</taxon>
        <taxon>Pezizomycotina</taxon>
        <taxon>Eurotiomycetes</taxon>
        <taxon>Eurotiomycetidae</taxon>
        <taxon>Onygenales</taxon>
        <taxon>Onygenaceae</taxon>
        <taxon>Coccidioides</taxon>
    </lineage>
</organism>
<accession>A0A0J8U5C1</accession>
<evidence type="ECO:0000313" key="2">
    <source>
        <dbReference type="Proteomes" id="UP000054559"/>
    </source>
</evidence>
<sequence>MSMEVSFLGPKGTGKCGVTKECLASNPFPGLDSVWSSPGLPFYQACTGENPVISSTFTHLISSAQPHPLFNPAMQSRIRLDCLLPHLQTRMDSIQRNLLPLTTNILESTPYRRSTIRLAALLPTGQ</sequence>
<protein>
    <submittedName>
        <fullName evidence="1">Uncharacterized protein</fullName>
    </submittedName>
</protein>
<evidence type="ECO:0000313" key="1">
    <source>
        <dbReference type="EMBL" id="KMU82112.1"/>
    </source>
</evidence>
<gene>
    <name evidence="1" type="ORF">CISG_09642</name>
</gene>
<proteinExistence type="predicted"/>
<reference evidence="2" key="1">
    <citation type="journal article" date="2010" name="Genome Res.">
        <title>Population genomic sequencing of Coccidioides fungi reveals recent hybridization and transposon control.</title>
        <authorList>
            <person name="Neafsey D.E."/>
            <person name="Barker B.M."/>
            <person name="Sharpton T.J."/>
            <person name="Stajich J.E."/>
            <person name="Park D.J."/>
            <person name="Whiston E."/>
            <person name="Hung C.-Y."/>
            <person name="McMahan C."/>
            <person name="White J."/>
            <person name="Sykes S."/>
            <person name="Heiman D."/>
            <person name="Young S."/>
            <person name="Zeng Q."/>
            <person name="Abouelleil A."/>
            <person name="Aftuck L."/>
            <person name="Bessette D."/>
            <person name="Brown A."/>
            <person name="FitzGerald M."/>
            <person name="Lui A."/>
            <person name="Macdonald J.P."/>
            <person name="Priest M."/>
            <person name="Orbach M.J."/>
            <person name="Galgiani J.N."/>
            <person name="Kirkland T.N."/>
            <person name="Cole G.T."/>
            <person name="Birren B.W."/>
            <person name="Henn M.R."/>
            <person name="Taylor J.W."/>
            <person name="Rounsley S.D."/>
        </authorList>
    </citation>
    <scope>NUCLEOTIDE SEQUENCE [LARGE SCALE GENOMIC DNA]</scope>
    <source>
        <strain evidence="2">RMSCC 3703</strain>
    </source>
</reference>
<dbReference type="EMBL" id="DS268215">
    <property type="protein sequence ID" value="KMU82112.1"/>
    <property type="molecule type" value="Genomic_DNA"/>
</dbReference>
<dbReference type="Proteomes" id="UP000054559">
    <property type="component" value="Unassembled WGS sequence"/>
</dbReference>
<name>A0A0J8U5C1_COCIT</name>